<proteinExistence type="predicted"/>
<keyword evidence="2" id="KW-1185">Reference proteome</keyword>
<dbReference type="OrthoDB" id="2745898at2759"/>
<gene>
    <name evidence="1" type="ORF">M413DRAFT_26159</name>
</gene>
<dbReference type="EMBL" id="KN831775">
    <property type="protein sequence ID" value="KIM43880.1"/>
    <property type="molecule type" value="Genomic_DNA"/>
</dbReference>
<reference evidence="1 2" key="1">
    <citation type="submission" date="2014-04" db="EMBL/GenBank/DDBJ databases">
        <authorList>
            <consortium name="DOE Joint Genome Institute"/>
            <person name="Kuo A."/>
            <person name="Gay G."/>
            <person name="Dore J."/>
            <person name="Kohler A."/>
            <person name="Nagy L.G."/>
            <person name="Floudas D."/>
            <person name="Copeland A."/>
            <person name="Barry K.W."/>
            <person name="Cichocki N."/>
            <person name="Veneault-Fourrey C."/>
            <person name="LaButti K."/>
            <person name="Lindquist E.A."/>
            <person name="Lipzen A."/>
            <person name="Lundell T."/>
            <person name="Morin E."/>
            <person name="Murat C."/>
            <person name="Sun H."/>
            <person name="Tunlid A."/>
            <person name="Henrissat B."/>
            <person name="Grigoriev I.V."/>
            <person name="Hibbett D.S."/>
            <person name="Martin F."/>
            <person name="Nordberg H.P."/>
            <person name="Cantor M.N."/>
            <person name="Hua S.X."/>
        </authorList>
    </citation>
    <scope>NUCLEOTIDE SEQUENCE [LARGE SCALE GENOMIC DNA]</scope>
    <source>
        <strain evidence="2">h7</strain>
    </source>
</reference>
<sequence>MSSIQPTSLPFEIYGLIVDCLAEDEKNYIAVRACSTVSSAFLPLTRKHIFSSVWIEDQPTMDAFMTLILCNPEIVQYVRKLEHVISNFDDLQQILGKLTNLKSLVIRSYTLGMFGCIEWVDEEIDFAEPVIYWRELLTSPIPPKPVFLKDYTTFRECASTSKKLAESQHPNGLPIIDFTELATITVNCADQEDIDAVQSILIRAIQLQNLHLRMFDSFTYSNTRLAEMIIRSIRTLKTLKLAFYIVEESSEIVLSHLCQDLQTISGDNIIESLSISILVNPGSNLAKGGNEWGLLDKVLTKKDAWFRLKQVSVEIQVPTCLQIDDIIAALNNLPDNHFKGLSTSETISFKLAVTRNPNY</sequence>
<name>A0A0C3C4T1_HEBCY</name>
<reference evidence="2" key="2">
    <citation type="submission" date="2015-01" db="EMBL/GenBank/DDBJ databases">
        <title>Evolutionary Origins and Diversification of the Mycorrhizal Mutualists.</title>
        <authorList>
            <consortium name="DOE Joint Genome Institute"/>
            <consortium name="Mycorrhizal Genomics Consortium"/>
            <person name="Kohler A."/>
            <person name="Kuo A."/>
            <person name="Nagy L.G."/>
            <person name="Floudas D."/>
            <person name="Copeland A."/>
            <person name="Barry K.W."/>
            <person name="Cichocki N."/>
            <person name="Veneault-Fourrey C."/>
            <person name="LaButti K."/>
            <person name="Lindquist E.A."/>
            <person name="Lipzen A."/>
            <person name="Lundell T."/>
            <person name="Morin E."/>
            <person name="Murat C."/>
            <person name="Riley R."/>
            <person name="Ohm R."/>
            <person name="Sun H."/>
            <person name="Tunlid A."/>
            <person name="Henrissat B."/>
            <person name="Grigoriev I.V."/>
            <person name="Hibbett D.S."/>
            <person name="Martin F."/>
        </authorList>
    </citation>
    <scope>NUCLEOTIDE SEQUENCE [LARGE SCALE GENOMIC DNA]</scope>
    <source>
        <strain evidence="2">h7</strain>
    </source>
</reference>
<evidence type="ECO:0008006" key="3">
    <source>
        <dbReference type="Google" id="ProtNLM"/>
    </source>
</evidence>
<dbReference type="Proteomes" id="UP000053424">
    <property type="component" value="Unassembled WGS sequence"/>
</dbReference>
<accession>A0A0C3C4T1</accession>
<organism evidence="1 2">
    <name type="scientific">Hebeloma cylindrosporum</name>
    <dbReference type="NCBI Taxonomy" id="76867"/>
    <lineage>
        <taxon>Eukaryota</taxon>
        <taxon>Fungi</taxon>
        <taxon>Dikarya</taxon>
        <taxon>Basidiomycota</taxon>
        <taxon>Agaricomycotina</taxon>
        <taxon>Agaricomycetes</taxon>
        <taxon>Agaricomycetidae</taxon>
        <taxon>Agaricales</taxon>
        <taxon>Agaricineae</taxon>
        <taxon>Hymenogastraceae</taxon>
        <taxon>Hebeloma</taxon>
    </lineage>
</organism>
<dbReference type="HOGENOM" id="CLU_035624_0_0_1"/>
<protein>
    <recommendedName>
        <fullName evidence="3">F-box domain-containing protein</fullName>
    </recommendedName>
</protein>
<evidence type="ECO:0000313" key="1">
    <source>
        <dbReference type="EMBL" id="KIM43880.1"/>
    </source>
</evidence>
<dbReference type="AlphaFoldDB" id="A0A0C3C4T1"/>
<evidence type="ECO:0000313" key="2">
    <source>
        <dbReference type="Proteomes" id="UP000053424"/>
    </source>
</evidence>